<dbReference type="PROSITE" id="PS51257">
    <property type="entry name" value="PROKAR_LIPOPROTEIN"/>
    <property type="match status" value="1"/>
</dbReference>
<dbReference type="PANTHER" id="PTHR31302">
    <property type="entry name" value="TRANSMEMBRANE PROTEIN WITH METALLOPHOSPHOESTERASE DOMAIN-RELATED"/>
    <property type="match status" value="1"/>
</dbReference>
<evidence type="ECO:0000313" key="6">
    <source>
        <dbReference type="EMBL" id="OJG20281.1"/>
    </source>
</evidence>
<evidence type="ECO:0000256" key="3">
    <source>
        <dbReference type="ARBA" id="ARBA00022801"/>
    </source>
</evidence>
<dbReference type="CDD" id="cd07385">
    <property type="entry name" value="MPP_YkuE_C"/>
    <property type="match status" value="1"/>
</dbReference>
<dbReference type="GO" id="GO:0008758">
    <property type="term" value="F:UDP-2,3-diacylglucosamine hydrolase activity"/>
    <property type="evidence" value="ECO:0007669"/>
    <property type="project" value="TreeGrafter"/>
</dbReference>
<dbReference type="InterPro" id="IPR029052">
    <property type="entry name" value="Metallo-depent_PP-like"/>
</dbReference>
<proteinExistence type="inferred from homology"/>
<sequence>MKGRQIMTLIISLLLVGCSLILYAHFIEPKRLVVGQHSLTANKQSSETVRIVQFSDVHLSRFFTLNDFEKVIHKINAQKPDLVVFTGDLFDNFSQYGPSEAADLLGQLNAPLGKFAVYGNHDYGGGAAQGYHQVMNAGGFTVLLNEGRTVATTGGHQLFLAGVDDGLLGNAALQETFLTMPKSDYSILLAHEPDLADYLTNENVQLVLSGHSHGGQVKLPFFTVKNQLAKHYTAGFYTLERPQPTKLYVSSGIGTTALPLRFGVPPRIECFDINL</sequence>
<dbReference type="Proteomes" id="UP000181884">
    <property type="component" value="Unassembled WGS sequence"/>
</dbReference>
<evidence type="ECO:0000256" key="4">
    <source>
        <dbReference type="ARBA" id="ARBA00061089"/>
    </source>
</evidence>
<comment type="caution">
    <text evidence="6">The sequence shown here is derived from an EMBL/GenBank/DDBJ whole genome shotgun (WGS) entry which is preliminary data.</text>
</comment>
<dbReference type="GO" id="GO:0046872">
    <property type="term" value="F:metal ion binding"/>
    <property type="evidence" value="ECO:0007669"/>
    <property type="project" value="UniProtKB-KW"/>
</dbReference>
<name>A0A1L8RKH6_9ENTE</name>
<comment type="similarity">
    <text evidence="4">Belongs to the metallophosphoesterase superfamily.</text>
</comment>
<evidence type="ECO:0000256" key="2">
    <source>
        <dbReference type="ARBA" id="ARBA00022723"/>
    </source>
</evidence>
<dbReference type="Gene3D" id="3.60.21.10">
    <property type="match status" value="1"/>
</dbReference>
<keyword evidence="3" id="KW-0378">Hydrolase</keyword>
<evidence type="ECO:0000256" key="1">
    <source>
        <dbReference type="ARBA" id="ARBA00001968"/>
    </source>
</evidence>
<keyword evidence="2" id="KW-0479">Metal-binding</keyword>
<dbReference type="FunFam" id="3.60.21.10:FF:000028">
    <property type="entry name" value="Putative metallophosphoesterase"/>
    <property type="match status" value="1"/>
</dbReference>
<accession>A0A1L8RKH6</accession>
<dbReference type="RefSeq" id="WP_067392599.1">
    <property type="nucleotide sequence ID" value="NZ_JXKH01000001.1"/>
</dbReference>
<dbReference type="InterPro" id="IPR051158">
    <property type="entry name" value="Metallophosphoesterase_sf"/>
</dbReference>
<dbReference type="STRING" id="214095.RU97_GL000514"/>
<dbReference type="EMBL" id="JXKH01000001">
    <property type="protein sequence ID" value="OJG20281.1"/>
    <property type="molecule type" value="Genomic_DNA"/>
</dbReference>
<evidence type="ECO:0000259" key="5">
    <source>
        <dbReference type="Pfam" id="PF00149"/>
    </source>
</evidence>
<evidence type="ECO:0000313" key="7">
    <source>
        <dbReference type="Proteomes" id="UP000181884"/>
    </source>
</evidence>
<organism evidence="6 7">
    <name type="scientific">Enterococcus canis</name>
    <dbReference type="NCBI Taxonomy" id="214095"/>
    <lineage>
        <taxon>Bacteria</taxon>
        <taxon>Bacillati</taxon>
        <taxon>Bacillota</taxon>
        <taxon>Bacilli</taxon>
        <taxon>Lactobacillales</taxon>
        <taxon>Enterococcaceae</taxon>
        <taxon>Enterococcus</taxon>
    </lineage>
</organism>
<reference evidence="6 7" key="1">
    <citation type="submission" date="2014-12" db="EMBL/GenBank/DDBJ databases">
        <title>Draft genome sequences of 29 type strains of Enterococci.</title>
        <authorList>
            <person name="Zhong Z."/>
            <person name="Sun Z."/>
            <person name="Liu W."/>
            <person name="Zhang W."/>
            <person name="Zhang H."/>
        </authorList>
    </citation>
    <scope>NUCLEOTIDE SEQUENCE [LARGE SCALE GENOMIC DNA]</scope>
    <source>
        <strain evidence="6 7">DSM 17029</strain>
    </source>
</reference>
<keyword evidence="7" id="KW-1185">Reference proteome</keyword>
<protein>
    <recommendedName>
        <fullName evidence="5">Calcineurin-like phosphoesterase domain-containing protein</fullName>
    </recommendedName>
</protein>
<dbReference type="SUPFAM" id="SSF56300">
    <property type="entry name" value="Metallo-dependent phosphatases"/>
    <property type="match status" value="1"/>
</dbReference>
<feature type="domain" description="Calcineurin-like phosphoesterase" evidence="5">
    <location>
        <begin position="50"/>
        <end position="214"/>
    </location>
</feature>
<dbReference type="GO" id="GO:0009245">
    <property type="term" value="P:lipid A biosynthetic process"/>
    <property type="evidence" value="ECO:0007669"/>
    <property type="project" value="TreeGrafter"/>
</dbReference>
<comment type="cofactor">
    <cofactor evidence="1">
        <name>a divalent metal cation</name>
        <dbReference type="ChEBI" id="CHEBI:60240"/>
    </cofactor>
</comment>
<dbReference type="GO" id="GO:0016020">
    <property type="term" value="C:membrane"/>
    <property type="evidence" value="ECO:0007669"/>
    <property type="project" value="GOC"/>
</dbReference>
<gene>
    <name evidence="6" type="ORF">RU97_GL000514</name>
</gene>
<dbReference type="InterPro" id="IPR004843">
    <property type="entry name" value="Calcineurin-like_PHP"/>
</dbReference>
<dbReference type="PANTHER" id="PTHR31302:SF25">
    <property type="entry name" value="PHOSPHOESTERASE"/>
    <property type="match status" value="1"/>
</dbReference>
<dbReference type="AlphaFoldDB" id="A0A1L8RKH6"/>
<dbReference type="Pfam" id="PF00149">
    <property type="entry name" value="Metallophos"/>
    <property type="match status" value="1"/>
</dbReference>